<proteinExistence type="predicted"/>
<feature type="compositionally biased region" description="Polar residues" evidence="1">
    <location>
        <begin position="1"/>
        <end position="10"/>
    </location>
</feature>
<keyword evidence="3" id="KW-1185">Reference proteome</keyword>
<evidence type="ECO:0000313" key="3">
    <source>
        <dbReference type="Proteomes" id="UP000019260"/>
    </source>
</evidence>
<dbReference type="PATRIC" id="fig|838561.3.peg.525"/>
<sequence length="100" mass="11998">MLDNDNSSPSLEEKRQPSQQFEESFDEGFVEDSDNEELENEPANNKSLWTRIKNKLTGNNEKIKVSNVVFLALWKFYNDLNKYEKDEQNKIKEYYQKFHK</sequence>
<protein>
    <submittedName>
        <fullName evidence="2">Uncharacterized protein</fullName>
    </submittedName>
</protein>
<feature type="compositionally biased region" description="Acidic residues" evidence="1">
    <location>
        <begin position="23"/>
        <end position="40"/>
    </location>
</feature>
<gene>
    <name evidence="2" type="ORF">P344_02730</name>
</gene>
<evidence type="ECO:0000256" key="1">
    <source>
        <dbReference type="SAM" id="MobiDB-lite"/>
    </source>
</evidence>
<organism evidence="2 3">
    <name type="scientific">Spiroplasma mirum ATCC 29335</name>
    <dbReference type="NCBI Taxonomy" id="838561"/>
    <lineage>
        <taxon>Bacteria</taxon>
        <taxon>Bacillati</taxon>
        <taxon>Mycoplasmatota</taxon>
        <taxon>Mollicutes</taxon>
        <taxon>Entomoplasmatales</taxon>
        <taxon>Spiroplasmataceae</taxon>
        <taxon>Spiroplasma</taxon>
    </lineage>
</organism>
<dbReference type="OrthoDB" id="9951113at2"/>
<dbReference type="EMBL" id="CP006720">
    <property type="protein sequence ID" value="AHI57891.1"/>
    <property type="molecule type" value="Genomic_DNA"/>
</dbReference>
<name>W6ALJ9_9MOLU</name>
<feature type="region of interest" description="Disordered" evidence="1">
    <location>
        <begin position="1"/>
        <end position="46"/>
    </location>
</feature>
<dbReference type="HOGENOM" id="CLU_2304254_0_0_14"/>
<dbReference type="KEGG" id="smia:P344_02730"/>
<dbReference type="AlphaFoldDB" id="W6ALJ9"/>
<reference evidence="2 3" key="1">
    <citation type="submission" date="2013-09" db="EMBL/GenBank/DDBJ databases">
        <title>Complete genome sequence of Spiroplasma mirum suckling mouse cataract agent.</title>
        <authorList>
            <person name="Landry C.A."/>
            <person name="Bastian F.O."/>
            <person name="Thune R.L."/>
        </authorList>
    </citation>
    <scope>NUCLEOTIDE SEQUENCE [LARGE SCALE GENOMIC DNA]</scope>
    <source>
        <strain evidence="2 3">SMCA</strain>
    </source>
</reference>
<dbReference type="RefSeq" id="WP_025317254.1">
    <property type="nucleotide sequence ID" value="NZ_CP002082.1"/>
</dbReference>
<dbReference type="Proteomes" id="UP000019260">
    <property type="component" value="Chromosome"/>
</dbReference>
<evidence type="ECO:0000313" key="2">
    <source>
        <dbReference type="EMBL" id="AHI57891.1"/>
    </source>
</evidence>
<accession>W6ALJ9</accession>